<feature type="signal peptide" evidence="1">
    <location>
        <begin position="1"/>
        <end position="23"/>
    </location>
</feature>
<keyword evidence="1" id="KW-0732">Signal</keyword>
<evidence type="ECO:0008006" key="4">
    <source>
        <dbReference type="Google" id="ProtNLM"/>
    </source>
</evidence>
<dbReference type="KEGG" id="seri:SERIO_v1c02460"/>
<dbReference type="Proteomes" id="UP000035661">
    <property type="component" value="Chromosome"/>
</dbReference>
<dbReference type="PATRIC" id="fig|743698.3.peg.248"/>
<protein>
    <recommendedName>
        <fullName evidence="4">Lipoprotein</fullName>
    </recommendedName>
</protein>
<dbReference type="EMBL" id="CP011856">
    <property type="protein sequence ID" value="AKM53832.1"/>
    <property type="molecule type" value="Genomic_DNA"/>
</dbReference>
<gene>
    <name evidence="2" type="ORF">SERIO_v1c02460</name>
</gene>
<sequence>MKKILSLLTSMAILGNATTVVVACDKELLEATNLTTWSSQKVDNSINLQQELSTVANKSLTTAYSFIGQKDPDKATNLKYQDILVATTAKNSFTNLVANIIANKLGKDVGDTKNWFTENSIDESINTSGGIKISNILAYFNYQLSIEGKLVDPKSPTVIQKNNKIHLVITFDPFGNFSNSNSNVVIVNKNTDKFTGTATFDVVADWL</sequence>
<accession>A0A0H3XLX5</accession>
<organism evidence="2 3">
    <name type="scientific">Spiroplasma eriocheiris</name>
    <dbReference type="NCBI Taxonomy" id="315358"/>
    <lineage>
        <taxon>Bacteria</taxon>
        <taxon>Bacillati</taxon>
        <taxon>Mycoplasmatota</taxon>
        <taxon>Mollicutes</taxon>
        <taxon>Entomoplasmatales</taxon>
        <taxon>Spiroplasmataceae</taxon>
        <taxon>Spiroplasma</taxon>
    </lineage>
</organism>
<dbReference type="STRING" id="315358.SERIO_v1c02460"/>
<name>A0A0H3XLX5_9MOLU</name>
<feature type="chain" id="PRO_5005204268" description="Lipoprotein" evidence="1">
    <location>
        <begin position="24"/>
        <end position="207"/>
    </location>
</feature>
<evidence type="ECO:0000313" key="3">
    <source>
        <dbReference type="Proteomes" id="UP000035661"/>
    </source>
</evidence>
<dbReference type="RefSeq" id="WP_047791103.1">
    <property type="nucleotide sequence ID" value="NZ_CP011856.1"/>
</dbReference>
<dbReference type="PROSITE" id="PS51257">
    <property type="entry name" value="PROKAR_LIPOPROTEIN"/>
    <property type="match status" value="1"/>
</dbReference>
<reference evidence="2 3" key="1">
    <citation type="journal article" date="2015" name="Genome Biol. Evol.">
        <title>Found and Lost: The Fates of Horizontally Acquired Genes in Arthropod-Symbiotic Spiroplasma.</title>
        <authorList>
            <person name="Lo W.S."/>
            <person name="Gasparich G.E."/>
            <person name="Kuo C.H."/>
        </authorList>
    </citation>
    <scope>NUCLEOTIDE SEQUENCE [LARGE SCALE GENOMIC DNA]</scope>
    <source>
        <strain evidence="3">TDA-040725-5</strain>
    </source>
</reference>
<proteinExistence type="predicted"/>
<keyword evidence="3" id="KW-1185">Reference proteome</keyword>
<dbReference type="AlphaFoldDB" id="A0A0H3XLX5"/>
<reference evidence="3" key="2">
    <citation type="submission" date="2015-06" db="EMBL/GenBank/DDBJ databases">
        <title>Complete genome sequence of Spiroplasma eriocheiris TDA-040725-5 (DSM 21848).</title>
        <authorList>
            <person name="Lo W.-S."/>
            <person name="Kuo C.-H."/>
        </authorList>
    </citation>
    <scope>NUCLEOTIDE SEQUENCE [LARGE SCALE GENOMIC DNA]</scope>
    <source>
        <strain evidence="3">TDA-040725-5</strain>
    </source>
</reference>
<evidence type="ECO:0000313" key="2">
    <source>
        <dbReference type="EMBL" id="AKM53832.1"/>
    </source>
</evidence>
<evidence type="ECO:0000256" key="1">
    <source>
        <dbReference type="SAM" id="SignalP"/>
    </source>
</evidence>